<sequence>MRWKGSLEQLFGIMWMKEAKNNILLVMQLDIIIRLLNSDNRAKQPDKEYRGLPRTRTDLALSSDASLILLNGTLNHEKASYSPVEWYKGSSK</sequence>
<accession>A0A183DX47</accession>
<dbReference type="AlphaFoldDB" id="A0A183DX47"/>
<reference evidence="1 2" key="2">
    <citation type="submission" date="2018-11" db="EMBL/GenBank/DDBJ databases">
        <authorList>
            <consortium name="Pathogen Informatics"/>
        </authorList>
    </citation>
    <scope>NUCLEOTIDE SEQUENCE [LARGE SCALE GENOMIC DNA]</scope>
</reference>
<evidence type="ECO:0000313" key="2">
    <source>
        <dbReference type="Proteomes" id="UP000271098"/>
    </source>
</evidence>
<protein>
    <submittedName>
        <fullName evidence="1 3">Uncharacterized protein</fullName>
    </submittedName>
</protein>
<proteinExistence type="predicted"/>
<evidence type="ECO:0000313" key="1">
    <source>
        <dbReference type="EMBL" id="VDN21988.1"/>
    </source>
</evidence>
<dbReference type="WBParaSite" id="GPUH_0001330301-mRNA-1">
    <property type="protein sequence ID" value="GPUH_0001330301-mRNA-1"/>
    <property type="gene ID" value="GPUH_0001330301"/>
</dbReference>
<dbReference type="Proteomes" id="UP000271098">
    <property type="component" value="Unassembled WGS sequence"/>
</dbReference>
<gene>
    <name evidence="1" type="ORF">GPUH_LOCUS13288</name>
</gene>
<dbReference type="EMBL" id="UYRT01080083">
    <property type="protein sequence ID" value="VDN21988.1"/>
    <property type="molecule type" value="Genomic_DNA"/>
</dbReference>
<keyword evidence="2" id="KW-1185">Reference proteome</keyword>
<name>A0A183DX47_9BILA</name>
<evidence type="ECO:0000313" key="3">
    <source>
        <dbReference type="WBParaSite" id="GPUH_0001330301-mRNA-1"/>
    </source>
</evidence>
<organism evidence="3">
    <name type="scientific">Gongylonema pulchrum</name>
    <dbReference type="NCBI Taxonomy" id="637853"/>
    <lineage>
        <taxon>Eukaryota</taxon>
        <taxon>Metazoa</taxon>
        <taxon>Ecdysozoa</taxon>
        <taxon>Nematoda</taxon>
        <taxon>Chromadorea</taxon>
        <taxon>Rhabditida</taxon>
        <taxon>Spirurina</taxon>
        <taxon>Spiruromorpha</taxon>
        <taxon>Spiruroidea</taxon>
        <taxon>Gongylonematidae</taxon>
        <taxon>Gongylonema</taxon>
    </lineage>
</organism>
<reference evidence="3" key="1">
    <citation type="submission" date="2016-06" db="UniProtKB">
        <authorList>
            <consortium name="WormBaseParasite"/>
        </authorList>
    </citation>
    <scope>IDENTIFICATION</scope>
</reference>